<reference evidence="1" key="2">
    <citation type="submission" date="2020-06" db="EMBL/GenBank/DDBJ databases">
        <title>Helianthus annuus Genome sequencing and assembly Release 2.</title>
        <authorList>
            <person name="Gouzy J."/>
            <person name="Langlade N."/>
            <person name="Munos S."/>
        </authorList>
    </citation>
    <scope>NUCLEOTIDE SEQUENCE</scope>
    <source>
        <tissue evidence="1">Leaves</tissue>
    </source>
</reference>
<dbReference type="Proteomes" id="UP000215914">
    <property type="component" value="Unassembled WGS sequence"/>
</dbReference>
<keyword evidence="2" id="KW-1185">Reference proteome</keyword>
<accession>A0A9K3EFX9</accession>
<dbReference type="EMBL" id="MNCJ02000328">
    <property type="protein sequence ID" value="KAF5772161.1"/>
    <property type="molecule type" value="Genomic_DNA"/>
</dbReference>
<dbReference type="AlphaFoldDB" id="A0A9K3EFX9"/>
<name>A0A9K3EFX9_HELAN</name>
<dbReference type="Gramene" id="mRNA:HanXRQr2_Chr13g0573571">
    <property type="protein sequence ID" value="CDS:HanXRQr2_Chr13g0573571.1"/>
    <property type="gene ID" value="HanXRQr2_Chr13g0573571"/>
</dbReference>
<organism evidence="1 2">
    <name type="scientific">Helianthus annuus</name>
    <name type="common">Common sunflower</name>
    <dbReference type="NCBI Taxonomy" id="4232"/>
    <lineage>
        <taxon>Eukaryota</taxon>
        <taxon>Viridiplantae</taxon>
        <taxon>Streptophyta</taxon>
        <taxon>Embryophyta</taxon>
        <taxon>Tracheophyta</taxon>
        <taxon>Spermatophyta</taxon>
        <taxon>Magnoliopsida</taxon>
        <taxon>eudicotyledons</taxon>
        <taxon>Gunneridae</taxon>
        <taxon>Pentapetalae</taxon>
        <taxon>asterids</taxon>
        <taxon>campanulids</taxon>
        <taxon>Asterales</taxon>
        <taxon>Asteraceae</taxon>
        <taxon>Asteroideae</taxon>
        <taxon>Heliantheae alliance</taxon>
        <taxon>Heliantheae</taxon>
        <taxon>Helianthus</taxon>
    </lineage>
</organism>
<proteinExistence type="predicted"/>
<gene>
    <name evidence="1" type="ORF">HanXRQr2_Chr13g0573571</name>
</gene>
<protein>
    <submittedName>
        <fullName evidence="1">Uncharacterized protein</fullName>
    </submittedName>
</protein>
<comment type="caution">
    <text evidence="1">The sequence shown here is derived from an EMBL/GenBank/DDBJ whole genome shotgun (WGS) entry which is preliminary data.</text>
</comment>
<sequence>MEPKTGKPGYGIDVWDTHPLAIRISCFRNSSRQREKLTVKLVFGLKAIDNRLNLAIRELLHLFH</sequence>
<evidence type="ECO:0000313" key="1">
    <source>
        <dbReference type="EMBL" id="KAF5772161.1"/>
    </source>
</evidence>
<evidence type="ECO:0000313" key="2">
    <source>
        <dbReference type="Proteomes" id="UP000215914"/>
    </source>
</evidence>
<reference evidence="1" key="1">
    <citation type="journal article" date="2017" name="Nature">
        <title>The sunflower genome provides insights into oil metabolism, flowering and Asterid evolution.</title>
        <authorList>
            <person name="Badouin H."/>
            <person name="Gouzy J."/>
            <person name="Grassa C.J."/>
            <person name="Murat F."/>
            <person name="Staton S.E."/>
            <person name="Cottret L."/>
            <person name="Lelandais-Briere C."/>
            <person name="Owens G.L."/>
            <person name="Carrere S."/>
            <person name="Mayjonade B."/>
            <person name="Legrand L."/>
            <person name="Gill N."/>
            <person name="Kane N.C."/>
            <person name="Bowers J.E."/>
            <person name="Hubner S."/>
            <person name="Bellec A."/>
            <person name="Berard A."/>
            <person name="Berges H."/>
            <person name="Blanchet N."/>
            <person name="Boniface M.C."/>
            <person name="Brunel D."/>
            <person name="Catrice O."/>
            <person name="Chaidir N."/>
            <person name="Claudel C."/>
            <person name="Donnadieu C."/>
            <person name="Faraut T."/>
            <person name="Fievet G."/>
            <person name="Helmstetter N."/>
            <person name="King M."/>
            <person name="Knapp S.J."/>
            <person name="Lai Z."/>
            <person name="Le Paslier M.C."/>
            <person name="Lippi Y."/>
            <person name="Lorenzon L."/>
            <person name="Mandel J.R."/>
            <person name="Marage G."/>
            <person name="Marchand G."/>
            <person name="Marquand E."/>
            <person name="Bret-Mestries E."/>
            <person name="Morien E."/>
            <person name="Nambeesan S."/>
            <person name="Nguyen T."/>
            <person name="Pegot-Espagnet P."/>
            <person name="Pouilly N."/>
            <person name="Raftis F."/>
            <person name="Sallet E."/>
            <person name="Schiex T."/>
            <person name="Thomas J."/>
            <person name="Vandecasteele C."/>
            <person name="Vares D."/>
            <person name="Vear F."/>
            <person name="Vautrin S."/>
            <person name="Crespi M."/>
            <person name="Mangin B."/>
            <person name="Burke J.M."/>
            <person name="Salse J."/>
            <person name="Munos S."/>
            <person name="Vincourt P."/>
            <person name="Rieseberg L.H."/>
            <person name="Langlade N.B."/>
        </authorList>
    </citation>
    <scope>NUCLEOTIDE SEQUENCE</scope>
    <source>
        <tissue evidence="1">Leaves</tissue>
    </source>
</reference>